<evidence type="ECO:0000313" key="9">
    <source>
        <dbReference type="EMBL" id="CRZ09200.1"/>
    </source>
</evidence>
<evidence type="ECO:0000256" key="2">
    <source>
        <dbReference type="ARBA" id="ARBA00007675"/>
    </source>
</evidence>
<dbReference type="Pfam" id="PF02268">
    <property type="entry name" value="TFIIA_gamma_N"/>
    <property type="match status" value="1"/>
</dbReference>
<dbReference type="GO" id="GO:0005672">
    <property type="term" value="C:transcription factor TFIIA complex"/>
    <property type="evidence" value="ECO:0007669"/>
    <property type="project" value="InterPro"/>
</dbReference>
<dbReference type="SUPFAM" id="SSF50784">
    <property type="entry name" value="Transcription factor IIA (TFIIA), beta-barrel domain"/>
    <property type="match status" value="1"/>
</dbReference>
<evidence type="ECO:0000256" key="1">
    <source>
        <dbReference type="ARBA" id="ARBA00004123"/>
    </source>
</evidence>
<evidence type="ECO:0000256" key="4">
    <source>
        <dbReference type="ARBA" id="ARBA00023163"/>
    </source>
</evidence>
<proteinExistence type="inferred from homology"/>
<accession>A0A0H5R4S9</accession>
<dbReference type="InterPro" id="IPR009088">
    <property type="entry name" value="TFIIA_b-brl"/>
</dbReference>
<comment type="subcellular location">
    <subcellularLocation>
        <location evidence="1 6">Nucleus</location>
    </subcellularLocation>
</comment>
<comment type="function">
    <text evidence="6">TFIIA is a component of the transcription machinery of RNA polymerase II and plays an important role in transcriptional activation.</text>
</comment>
<dbReference type="Gene3D" id="1.10.287.190">
    <property type="entry name" value="Transcription factor IIA gamma subunit, alpha-helical domain"/>
    <property type="match status" value="1"/>
</dbReference>
<dbReference type="AlphaFoldDB" id="A0A0H5R4S9"/>
<dbReference type="InterPro" id="IPR003194">
    <property type="entry name" value="TFIIA_gsu"/>
</dbReference>
<feature type="domain" description="Transcription initiation factor IIA gamma subunit N-terminal" evidence="7">
    <location>
        <begin position="14"/>
        <end position="60"/>
    </location>
</feature>
<evidence type="ECO:0000256" key="3">
    <source>
        <dbReference type="ARBA" id="ARBA00023015"/>
    </source>
</evidence>
<evidence type="ECO:0000259" key="8">
    <source>
        <dbReference type="Pfam" id="PF02751"/>
    </source>
</evidence>
<sequence length="112" mass="12608">MSKGAPAAGQSAHSYILYRNSTLGETLKDSLQEMVDSDQIDSDTALKILHEFDRCVNRALREDVDSKVTLSGGLHTYRLCDNVWTMYIENALVRMDLEAIHCDMLKIVACDR</sequence>
<dbReference type="GO" id="GO:0006367">
    <property type="term" value="P:transcription initiation at RNA polymerase II promoter"/>
    <property type="evidence" value="ECO:0007669"/>
    <property type="project" value="InterPro"/>
</dbReference>
<organism evidence="9">
    <name type="scientific">Spongospora subterranea</name>
    <dbReference type="NCBI Taxonomy" id="70186"/>
    <lineage>
        <taxon>Eukaryota</taxon>
        <taxon>Sar</taxon>
        <taxon>Rhizaria</taxon>
        <taxon>Endomyxa</taxon>
        <taxon>Phytomyxea</taxon>
        <taxon>Plasmodiophorida</taxon>
        <taxon>Plasmodiophoridae</taxon>
        <taxon>Spongospora</taxon>
    </lineage>
</organism>
<dbReference type="PANTHER" id="PTHR10966">
    <property type="entry name" value="TRANSCRIPTION INITIATION FACTOR IIA SUBUNIT 2"/>
    <property type="match status" value="1"/>
</dbReference>
<evidence type="ECO:0000259" key="7">
    <source>
        <dbReference type="Pfam" id="PF02268"/>
    </source>
</evidence>
<evidence type="ECO:0000256" key="6">
    <source>
        <dbReference type="PIRNR" id="PIRNR009415"/>
    </source>
</evidence>
<keyword evidence="3 6" id="KW-0805">Transcription regulation</keyword>
<keyword evidence="5 6" id="KW-0539">Nucleus</keyword>
<dbReference type="PIRSF" id="PIRSF009415">
    <property type="entry name" value="Hum_TFIIA_gamma"/>
    <property type="match status" value="1"/>
</dbReference>
<dbReference type="InterPro" id="IPR015871">
    <property type="entry name" value="TFIIA_gsu_C"/>
</dbReference>
<reference evidence="9" key="1">
    <citation type="submission" date="2015-04" db="EMBL/GenBank/DDBJ databases">
        <title>The genome sequence of the plant pathogenic Rhizarian Plasmodiophora brassicae reveals insights in its biotrophic life cycle and the origin of chitin synthesis.</title>
        <authorList>
            <person name="Schwelm A."/>
            <person name="Fogelqvist J."/>
            <person name="Knaust A."/>
            <person name="Julke S."/>
            <person name="Lilja T."/>
            <person name="Dhandapani V."/>
            <person name="Bonilla-Rosso G."/>
            <person name="Karlsson M."/>
            <person name="Shevchenko A."/>
            <person name="Choi S.R."/>
            <person name="Kim H.G."/>
            <person name="Park J.Y."/>
            <person name="Lim Y.P."/>
            <person name="Ludwig-Muller J."/>
            <person name="Dixelius C."/>
        </authorList>
    </citation>
    <scope>NUCLEOTIDE SEQUENCE</scope>
    <source>
        <tissue evidence="9">Potato root galls</tissue>
    </source>
</reference>
<evidence type="ECO:0000256" key="5">
    <source>
        <dbReference type="ARBA" id="ARBA00023242"/>
    </source>
</evidence>
<feature type="domain" description="Transcription initiation factor IIA gamma subunit C-terminal" evidence="8">
    <location>
        <begin position="72"/>
        <end position="111"/>
    </location>
</feature>
<dbReference type="Gene3D" id="2.30.18.10">
    <property type="entry name" value="Transcription factor IIA (TFIIA), beta-barrel domain"/>
    <property type="match status" value="1"/>
</dbReference>
<dbReference type="CDD" id="cd10014">
    <property type="entry name" value="TFIIA_gamma_C"/>
    <property type="match status" value="1"/>
</dbReference>
<dbReference type="InterPro" id="IPR009083">
    <property type="entry name" value="TFIIA_a-hlx"/>
</dbReference>
<dbReference type="SUPFAM" id="SSF47396">
    <property type="entry name" value="Transcription factor IIA (TFIIA), alpha-helical domain"/>
    <property type="match status" value="1"/>
</dbReference>
<dbReference type="InterPro" id="IPR015872">
    <property type="entry name" value="TFIIA_gsu_N"/>
</dbReference>
<dbReference type="Pfam" id="PF02751">
    <property type="entry name" value="TFIIA_gamma_C"/>
    <property type="match status" value="1"/>
</dbReference>
<protein>
    <recommendedName>
        <fullName evidence="6">Transcription initiation factor IIA subunit 2</fullName>
    </recommendedName>
</protein>
<name>A0A0H5R4S9_9EUKA</name>
<dbReference type="EMBL" id="HACM01008758">
    <property type="protein sequence ID" value="CRZ09200.1"/>
    <property type="molecule type" value="Transcribed_RNA"/>
</dbReference>
<keyword evidence="4 6" id="KW-0804">Transcription</keyword>
<comment type="similarity">
    <text evidence="2 6">Belongs to the TFIIA subunit 2 family.</text>
</comment>